<dbReference type="OrthoDB" id="9787127at2"/>
<dbReference type="PANTHER" id="PTHR39639:SF1">
    <property type="entry name" value="DUF262 DOMAIN-CONTAINING PROTEIN"/>
    <property type="match status" value="1"/>
</dbReference>
<gene>
    <name evidence="2" type="ordered locus">Caul_2554</name>
</gene>
<proteinExistence type="predicted"/>
<dbReference type="EMBL" id="CP000927">
    <property type="protein sequence ID" value="ABZ71681.1"/>
    <property type="molecule type" value="Genomic_DNA"/>
</dbReference>
<dbReference type="AlphaFoldDB" id="B0SWQ3"/>
<organism evidence="2">
    <name type="scientific">Caulobacter sp. (strain K31)</name>
    <dbReference type="NCBI Taxonomy" id="366602"/>
    <lineage>
        <taxon>Bacteria</taxon>
        <taxon>Pseudomonadati</taxon>
        <taxon>Pseudomonadota</taxon>
        <taxon>Alphaproteobacteria</taxon>
        <taxon>Caulobacterales</taxon>
        <taxon>Caulobacteraceae</taxon>
        <taxon>Caulobacter</taxon>
    </lineage>
</organism>
<dbReference type="Pfam" id="PF03235">
    <property type="entry name" value="GmrSD_N"/>
    <property type="match status" value="1"/>
</dbReference>
<reference evidence="2" key="1">
    <citation type="submission" date="2008-01" db="EMBL/GenBank/DDBJ databases">
        <title>Complete sequence of chromosome of Caulobacter sp. K31.</title>
        <authorList>
            <consortium name="US DOE Joint Genome Institute"/>
            <person name="Copeland A."/>
            <person name="Lucas S."/>
            <person name="Lapidus A."/>
            <person name="Barry K."/>
            <person name="Glavina del Rio T."/>
            <person name="Dalin E."/>
            <person name="Tice H."/>
            <person name="Pitluck S."/>
            <person name="Bruce D."/>
            <person name="Goodwin L."/>
            <person name="Thompson L.S."/>
            <person name="Brettin T."/>
            <person name="Detter J.C."/>
            <person name="Han C."/>
            <person name="Schmutz J."/>
            <person name="Larimer F."/>
            <person name="Land M."/>
            <person name="Hauser L."/>
            <person name="Kyrpides N."/>
            <person name="Kim E."/>
            <person name="Stephens C."/>
            <person name="Richardson P."/>
        </authorList>
    </citation>
    <scope>NUCLEOTIDE SEQUENCE [LARGE SCALE GENOMIC DNA]</scope>
    <source>
        <strain evidence="2">K31</strain>
    </source>
</reference>
<accession>B0SWQ3</accession>
<feature type="domain" description="GmrSD restriction endonucleases N-terminal" evidence="1">
    <location>
        <begin position="31"/>
        <end position="183"/>
    </location>
</feature>
<dbReference type="KEGG" id="cak:Caul_2554"/>
<name>B0SWQ3_CAUSK</name>
<dbReference type="HOGENOM" id="CLU_038557_2_0_5"/>
<evidence type="ECO:0000313" key="2">
    <source>
        <dbReference type="EMBL" id="ABZ71681.1"/>
    </source>
</evidence>
<dbReference type="eggNOG" id="COG1479">
    <property type="taxonomic scope" value="Bacteria"/>
</dbReference>
<dbReference type="PANTHER" id="PTHR39639">
    <property type="entry name" value="CHROMOSOME 16, WHOLE GENOME SHOTGUN SEQUENCE"/>
    <property type="match status" value="1"/>
</dbReference>
<sequence>MLKAEIDEAKRLVTTDTVQITIGEIASMYASDELDIIPEFQRLFRWSIEKKSSFIESILIGIPVPPAFAYENADGTWELIDGLQRISTILEFMGLLRDLDNPGSFRQSTLMETKYLKSLRDARWSPFDLDATNVLDKSLQLFFRRARIDFQVLKHPSDPRTKFDLFQRLNRGGAYANEQEVRSCSMVLADREFTKEIKNFADSDIFRKVFKITPEQSINQKNVEYAVRLIVHTFRDFTSGTDVQEFLDKSIISIMTEENQAAVMETIRWTVETLSRAAGDGVLVPPADAPEEIANRFSLRALEAIASGLARNREAVSRLPDQDAFVRERISGFWQQESVLQMSASGLRGTTRIQRTVLFGESWFKPDA</sequence>
<dbReference type="InterPro" id="IPR004919">
    <property type="entry name" value="GmrSD_N"/>
</dbReference>
<dbReference type="STRING" id="366602.Caul_2554"/>
<evidence type="ECO:0000259" key="1">
    <source>
        <dbReference type="Pfam" id="PF03235"/>
    </source>
</evidence>
<protein>
    <recommendedName>
        <fullName evidence="1">GmrSD restriction endonucleases N-terminal domain-containing protein</fullName>
    </recommendedName>
</protein>